<dbReference type="RefSeq" id="WP_379876971.1">
    <property type="nucleotide sequence ID" value="NZ_JBHUIP010000012.1"/>
</dbReference>
<keyword evidence="2" id="KW-0946">Virion</keyword>
<gene>
    <name evidence="2" type="ORF">ACFSM5_13590</name>
</gene>
<accession>A0ABW5DSM0</accession>
<organism evidence="2 3">
    <name type="scientific">Lacibacterium aquatile</name>
    <dbReference type="NCBI Taxonomy" id="1168082"/>
    <lineage>
        <taxon>Bacteria</taxon>
        <taxon>Pseudomonadati</taxon>
        <taxon>Pseudomonadota</taxon>
        <taxon>Alphaproteobacteria</taxon>
        <taxon>Rhodospirillales</taxon>
        <taxon>Rhodospirillaceae</taxon>
    </lineage>
</organism>
<reference evidence="3" key="1">
    <citation type="journal article" date="2019" name="Int. J. Syst. Evol. Microbiol.">
        <title>The Global Catalogue of Microorganisms (GCM) 10K type strain sequencing project: providing services to taxonomists for standard genome sequencing and annotation.</title>
        <authorList>
            <consortium name="The Broad Institute Genomics Platform"/>
            <consortium name="The Broad Institute Genome Sequencing Center for Infectious Disease"/>
            <person name="Wu L."/>
            <person name="Ma J."/>
        </authorList>
    </citation>
    <scope>NUCLEOTIDE SEQUENCE [LARGE SCALE GENOMIC DNA]</scope>
    <source>
        <strain evidence="3">CGMCC 1.19062</strain>
    </source>
</reference>
<keyword evidence="3" id="KW-1185">Reference proteome</keyword>
<proteinExistence type="predicted"/>
<evidence type="ECO:0000313" key="3">
    <source>
        <dbReference type="Proteomes" id="UP001597295"/>
    </source>
</evidence>
<comment type="caution">
    <text evidence="2">The sequence shown here is derived from an EMBL/GenBank/DDBJ whole genome shotgun (WGS) entry which is preliminary data.</text>
</comment>
<dbReference type="Proteomes" id="UP001597295">
    <property type="component" value="Unassembled WGS sequence"/>
</dbReference>
<dbReference type="EMBL" id="JBHUIP010000012">
    <property type="protein sequence ID" value="MFD2263929.1"/>
    <property type="molecule type" value="Genomic_DNA"/>
</dbReference>
<dbReference type="Pfam" id="PF05229">
    <property type="entry name" value="SCPU"/>
    <property type="match status" value="1"/>
</dbReference>
<evidence type="ECO:0000313" key="2">
    <source>
        <dbReference type="EMBL" id="MFD2263929.1"/>
    </source>
</evidence>
<sequence>MVYLLALALVPHQQFEEEHPAVNAGVRPLTDSRNVEGIAVSIDTLASTANGLVTNHTVYGRIAPHQSIPVGAYTDTVSVVVTY</sequence>
<evidence type="ECO:0000259" key="1">
    <source>
        <dbReference type="Pfam" id="PF05229"/>
    </source>
</evidence>
<feature type="domain" description="Spore coat protein U/FanG" evidence="1">
    <location>
        <begin position="41"/>
        <end position="79"/>
    </location>
</feature>
<dbReference type="InterPro" id="IPR007893">
    <property type="entry name" value="Spore_coat_U/FanG"/>
</dbReference>
<name>A0ABW5DSM0_9PROT</name>
<keyword evidence="2" id="KW-0167">Capsid protein</keyword>
<protein>
    <submittedName>
        <fullName evidence="2">Spore coat protein U domain-containing protein</fullName>
    </submittedName>
</protein>